<protein>
    <submittedName>
        <fullName evidence="2">Stage III sporulation protein AD</fullName>
    </submittedName>
</protein>
<feature type="transmembrane region" description="Helical" evidence="1">
    <location>
        <begin position="30"/>
        <end position="51"/>
    </location>
</feature>
<evidence type="ECO:0000313" key="3">
    <source>
        <dbReference type="Proteomes" id="UP000250003"/>
    </source>
</evidence>
<reference evidence="3" key="1">
    <citation type="submission" date="2018-06" db="EMBL/GenBank/DDBJ databases">
        <title>Description of Blautia argi sp. nov., a new anaerobic isolated from dog feces.</title>
        <authorList>
            <person name="Chang Y.-H."/>
            <person name="Paek J."/>
            <person name="Shin Y."/>
        </authorList>
    </citation>
    <scope>NUCLEOTIDE SEQUENCE [LARGE SCALE GENOMIC DNA]</scope>
    <source>
        <strain evidence="3">KCTC 15426</strain>
    </source>
</reference>
<sequence>MEILKIVMLGMTGMLLGLFLKGIRAEYSVYLSLAAGICIFSYMTGKLSYLFSSVLKFQEYFPIDAAYLTALLKMTGITYISEFASGICKDAGYSAIASQIEVFAKLYIMVLSMPVLLALIETIHGFLS</sequence>
<dbReference type="OrthoDB" id="1682150at2"/>
<evidence type="ECO:0000256" key="1">
    <source>
        <dbReference type="SAM" id="Phobius"/>
    </source>
</evidence>
<keyword evidence="3" id="KW-1185">Reference proteome</keyword>
<keyword evidence="1" id="KW-0472">Membrane</keyword>
<gene>
    <name evidence="2" type="ORF">DQQ01_05985</name>
</gene>
<dbReference type="Pfam" id="PF06686">
    <property type="entry name" value="SpoIIIAC"/>
    <property type="match status" value="2"/>
</dbReference>
<dbReference type="Proteomes" id="UP000250003">
    <property type="component" value="Chromosome"/>
</dbReference>
<dbReference type="KEGG" id="blau:DQQ01_05985"/>
<feature type="transmembrane region" description="Helical" evidence="1">
    <location>
        <begin position="106"/>
        <end position="127"/>
    </location>
</feature>
<evidence type="ECO:0000313" key="2">
    <source>
        <dbReference type="EMBL" id="AWY97770.1"/>
    </source>
</evidence>
<dbReference type="EMBL" id="CP030280">
    <property type="protein sequence ID" value="AWY97770.1"/>
    <property type="molecule type" value="Genomic_DNA"/>
</dbReference>
<keyword evidence="1" id="KW-0812">Transmembrane</keyword>
<dbReference type="InterPro" id="IPR025664">
    <property type="entry name" value="Spore_III_AC/AD"/>
</dbReference>
<name>A0A2Z4U9T7_9FIRM</name>
<accession>A0A2Z4U9T7</accession>
<dbReference type="RefSeq" id="WP_111919227.1">
    <property type="nucleotide sequence ID" value="NZ_CAUWHR010000001.1"/>
</dbReference>
<dbReference type="AlphaFoldDB" id="A0A2Z4U9T7"/>
<organism evidence="2 3">
    <name type="scientific">Blautia argi</name>
    <dbReference type="NCBI Taxonomy" id="1912897"/>
    <lineage>
        <taxon>Bacteria</taxon>
        <taxon>Bacillati</taxon>
        <taxon>Bacillota</taxon>
        <taxon>Clostridia</taxon>
        <taxon>Lachnospirales</taxon>
        <taxon>Lachnospiraceae</taxon>
        <taxon>Blautia</taxon>
    </lineage>
</organism>
<proteinExistence type="predicted"/>
<keyword evidence="1" id="KW-1133">Transmembrane helix</keyword>